<dbReference type="SUPFAM" id="SSF53383">
    <property type="entry name" value="PLP-dependent transferases"/>
    <property type="match status" value="1"/>
</dbReference>
<dbReference type="PIRSF" id="PIRSF000524">
    <property type="entry name" value="SPT"/>
    <property type="match status" value="1"/>
</dbReference>
<dbReference type="PANTHER" id="PTHR21152:SF24">
    <property type="entry name" value="ALANINE--GLYOXYLATE AMINOTRANSFERASE 1"/>
    <property type="match status" value="1"/>
</dbReference>
<dbReference type="Proteomes" id="UP000609531">
    <property type="component" value="Unassembled WGS sequence"/>
</dbReference>
<protein>
    <submittedName>
        <fullName evidence="9">Alanine--glyoxylate aminotransferase family protein</fullName>
    </submittedName>
</protein>
<evidence type="ECO:0000256" key="4">
    <source>
        <dbReference type="ARBA" id="ARBA00022679"/>
    </source>
</evidence>
<evidence type="ECO:0000256" key="1">
    <source>
        <dbReference type="ARBA" id="ARBA00001933"/>
    </source>
</evidence>
<evidence type="ECO:0000256" key="2">
    <source>
        <dbReference type="ARBA" id="ARBA00009236"/>
    </source>
</evidence>
<dbReference type="AlphaFoldDB" id="A0A934IM72"/>
<proteinExistence type="inferred from homology"/>
<dbReference type="InterPro" id="IPR024169">
    <property type="entry name" value="SP_NH2Trfase/AEP_transaminase"/>
</dbReference>
<comment type="cofactor">
    <cofactor evidence="1 7">
        <name>pyridoxal 5'-phosphate</name>
        <dbReference type="ChEBI" id="CHEBI:597326"/>
    </cofactor>
</comment>
<evidence type="ECO:0000256" key="6">
    <source>
        <dbReference type="PIRSR" id="PIRSR000524-1"/>
    </source>
</evidence>
<feature type="binding site" evidence="6">
    <location>
        <position position="341"/>
    </location>
    <ligand>
        <name>substrate</name>
    </ligand>
</feature>
<evidence type="ECO:0000256" key="3">
    <source>
        <dbReference type="ARBA" id="ARBA00022576"/>
    </source>
</evidence>
<dbReference type="InterPro" id="IPR015421">
    <property type="entry name" value="PyrdxlP-dep_Trfase_major"/>
</dbReference>
<comment type="similarity">
    <text evidence="2">Belongs to the class-V pyridoxal-phosphate-dependent aminotransferase family.</text>
</comment>
<dbReference type="Pfam" id="PF00266">
    <property type="entry name" value="Aminotran_5"/>
    <property type="match status" value="1"/>
</dbReference>
<dbReference type="GO" id="GO:0004760">
    <property type="term" value="F:L-serine-pyruvate transaminase activity"/>
    <property type="evidence" value="ECO:0007669"/>
    <property type="project" value="TreeGrafter"/>
</dbReference>
<feature type="domain" description="Aminotransferase class V" evidence="8">
    <location>
        <begin position="104"/>
        <end position="332"/>
    </location>
</feature>
<dbReference type="Gene3D" id="3.40.640.10">
    <property type="entry name" value="Type I PLP-dependent aspartate aminotransferase-like (Major domain)"/>
    <property type="match status" value="1"/>
</dbReference>
<accession>A0A934IM72</accession>
<keyword evidence="3 9" id="KW-0032">Aminotransferase</keyword>
<dbReference type="GO" id="GO:0008453">
    <property type="term" value="F:alanine-glyoxylate transaminase activity"/>
    <property type="evidence" value="ECO:0007669"/>
    <property type="project" value="TreeGrafter"/>
</dbReference>
<evidence type="ECO:0000256" key="5">
    <source>
        <dbReference type="ARBA" id="ARBA00022898"/>
    </source>
</evidence>
<dbReference type="InterPro" id="IPR000192">
    <property type="entry name" value="Aminotrans_V_dom"/>
</dbReference>
<feature type="modified residue" description="N6-(pyridoxal phosphate)lysine" evidence="7">
    <location>
        <position position="193"/>
    </location>
</feature>
<name>A0A934IM72_9HYPH</name>
<evidence type="ECO:0000313" key="10">
    <source>
        <dbReference type="Proteomes" id="UP000609531"/>
    </source>
</evidence>
<reference evidence="9" key="1">
    <citation type="submission" date="2020-12" db="EMBL/GenBank/DDBJ databases">
        <title>Bacterial taxonomy.</title>
        <authorList>
            <person name="Pan X."/>
        </authorList>
    </citation>
    <scope>NUCLEOTIDE SEQUENCE</scope>
    <source>
        <strain evidence="9">B2012</strain>
    </source>
</reference>
<comment type="caution">
    <text evidence="9">The sequence shown here is derived from an EMBL/GenBank/DDBJ whole genome shotgun (WGS) entry which is preliminary data.</text>
</comment>
<dbReference type="PANTHER" id="PTHR21152">
    <property type="entry name" value="AMINOTRANSFERASE CLASS V"/>
    <property type="match status" value="1"/>
</dbReference>
<dbReference type="InterPro" id="IPR015424">
    <property type="entry name" value="PyrdxlP-dep_Trfase"/>
</dbReference>
<keyword evidence="4" id="KW-0808">Transferase</keyword>
<gene>
    <name evidence="9" type="ORF">JCR33_04445</name>
</gene>
<dbReference type="NCBIfam" id="NF046070">
    <property type="entry name" value="PyrdoxPyrvTramin"/>
    <property type="match status" value="1"/>
</dbReference>
<organism evidence="9 10">
    <name type="scientific">Acuticoccus mangrovi</name>
    <dbReference type="NCBI Taxonomy" id="2796142"/>
    <lineage>
        <taxon>Bacteria</taxon>
        <taxon>Pseudomonadati</taxon>
        <taxon>Pseudomonadota</taxon>
        <taxon>Alphaproteobacteria</taxon>
        <taxon>Hyphomicrobiales</taxon>
        <taxon>Amorphaceae</taxon>
        <taxon>Acuticoccus</taxon>
    </lineage>
</organism>
<keyword evidence="5 7" id="KW-0663">Pyridoxal phosphate</keyword>
<dbReference type="EMBL" id="JAEKJA010000003">
    <property type="protein sequence ID" value="MBJ3774923.1"/>
    <property type="molecule type" value="Genomic_DNA"/>
</dbReference>
<dbReference type="GO" id="GO:0019265">
    <property type="term" value="P:glycine biosynthetic process, by transamination of glyoxylate"/>
    <property type="evidence" value="ECO:0007669"/>
    <property type="project" value="TreeGrafter"/>
</dbReference>
<sequence length="389" mass="40422">MAERTTVFTLSTGPVDAYPEVLAGISRPVRYDFDPLYLAEYERIVERARVALGTAAAPVILQGEPVLGLEAGAASLIAADDVVLNLASGVYGKGFGYWAARYAKEVTEIAVPYNEAISPETVRTKLAERPDVTIVSVCHHDTPSGTLNPIDEIGAVVAEHGALLIVDAVSSWGGMPTSPDACHAALYITGPNKCLGGTPGLTILAVSEAAWEKMAANPAAPRASILSILDWKDAHKADRPFPFTPSVAEMNGLDAALALYLEEGPEKVWARHALTAAACRAGIKAMGLSLWAAREAIASPTCTAVAVPDGVSADALLTEAQMRYGVVFSKGRKETDGKLVRIGHMGTTARPLYATLAVTAFGGALNALGHTVDVGAGVAAALSVIDAAP</sequence>
<dbReference type="FunFam" id="3.90.1150.10:FF:000031">
    <property type="entry name" value="Serine--glyoxylate aminotransferase"/>
    <property type="match status" value="1"/>
</dbReference>
<keyword evidence="10" id="KW-1185">Reference proteome</keyword>
<evidence type="ECO:0000259" key="8">
    <source>
        <dbReference type="Pfam" id="PF00266"/>
    </source>
</evidence>
<dbReference type="Gene3D" id="3.90.1150.10">
    <property type="entry name" value="Aspartate Aminotransferase, domain 1"/>
    <property type="match status" value="1"/>
</dbReference>
<evidence type="ECO:0000256" key="7">
    <source>
        <dbReference type="PIRSR" id="PIRSR000524-50"/>
    </source>
</evidence>
<evidence type="ECO:0000313" key="9">
    <source>
        <dbReference type="EMBL" id="MBJ3774923.1"/>
    </source>
</evidence>
<dbReference type="RefSeq" id="WP_198880829.1">
    <property type="nucleotide sequence ID" value="NZ_JAEKJA010000003.1"/>
</dbReference>
<dbReference type="InterPro" id="IPR015422">
    <property type="entry name" value="PyrdxlP-dep_Trfase_small"/>
</dbReference>